<dbReference type="EMBL" id="JAXRVB010000006">
    <property type="protein sequence ID" value="MDZ5764471.1"/>
    <property type="molecule type" value="Genomic_DNA"/>
</dbReference>
<dbReference type="GO" id="GO:0009245">
    <property type="term" value="P:lipid A biosynthetic process"/>
    <property type="evidence" value="ECO:0007669"/>
    <property type="project" value="UniProtKB-KW"/>
</dbReference>
<keyword evidence="6 11" id="KW-0812">Transmembrane</keyword>
<proteinExistence type="predicted"/>
<dbReference type="PANTHER" id="PTHR30561">
    <property type="entry name" value="SMR FAMILY PROTON-DEPENDENT DRUG EFFLUX TRANSPORTER SUGE"/>
    <property type="match status" value="1"/>
</dbReference>
<dbReference type="GO" id="GO:0022857">
    <property type="term" value="F:transmembrane transporter activity"/>
    <property type="evidence" value="ECO:0007669"/>
    <property type="project" value="InterPro"/>
</dbReference>
<keyword evidence="2" id="KW-1003">Cell membrane</keyword>
<evidence type="ECO:0000256" key="1">
    <source>
        <dbReference type="ARBA" id="ARBA00004651"/>
    </source>
</evidence>
<keyword evidence="10 11" id="KW-0472">Membrane</keyword>
<keyword evidence="9" id="KW-0443">Lipid metabolism</keyword>
<dbReference type="GO" id="GO:0009103">
    <property type="term" value="P:lipopolysaccharide biosynthetic process"/>
    <property type="evidence" value="ECO:0007669"/>
    <property type="project" value="UniProtKB-KW"/>
</dbReference>
<keyword evidence="3" id="KW-0444">Lipid biosynthesis</keyword>
<dbReference type="InterPro" id="IPR037185">
    <property type="entry name" value="EmrE-like"/>
</dbReference>
<feature type="transmembrane region" description="Helical" evidence="11">
    <location>
        <begin position="30"/>
        <end position="49"/>
    </location>
</feature>
<evidence type="ECO:0000256" key="9">
    <source>
        <dbReference type="ARBA" id="ARBA00023098"/>
    </source>
</evidence>
<sequence length="108" mass="11365">MTAAQVAFKYAGLRSSGESGITVHTLLNPWLHAGLAASALGFVCWFITLRAMPLSAAYPWTALIYLLTPLAAAGLFGEVLPPGFLLGVALIVIGLFIINGVNGKHDTR</sequence>
<evidence type="ECO:0000259" key="12">
    <source>
        <dbReference type="Pfam" id="PF00892"/>
    </source>
</evidence>
<gene>
    <name evidence="13" type="ORF">U4I38_08300</name>
</gene>
<dbReference type="InterPro" id="IPR000620">
    <property type="entry name" value="EamA_dom"/>
</dbReference>
<evidence type="ECO:0000256" key="5">
    <source>
        <dbReference type="ARBA" id="ARBA00022556"/>
    </source>
</evidence>
<comment type="caution">
    <text evidence="13">The sequence shown here is derived from an EMBL/GenBank/DDBJ whole genome shotgun (WGS) entry which is preliminary data.</text>
</comment>
<evidence type="ECO:0000256" key="11">
    <source>
        <dbReference type="SAM" id="Phobius"/>
    </source>
</evidence>
<dbReference type="Gene3D" id="1.10.3730.20">
    <property type="match status" value="1"/>
</dbReference>
<evidence type="ECO:0000256" key="2">
    <source>
        <dbReference type="ARBA" id="ARBA00022475"/>
    </source>
</evidence>
<feature type="transmembrane region" description="Helical" evidence="11">
    <location>
        <begin position="56"/>
        <end position="77"/>
    </location>
</feature>
<organism evidence="13 14">
    <name type="scientific">Stenotrophomonas maltophilia</name>
    <name type="common">Pseudomonas maltophilia</name>
    <name type="synonym">Xanthomonas maltophilia</name>
    <dbReference type="NCBI Taxonomy" id="40324"/>
    <lineage>
        <taxon>Bacteria</taxon>
        <taxon>Pseudomonadati</taxon>
        <taxon>Pseudomonadota</taxon>
        <taxon>Gammaproteobacteria</taxon>
        <taxon>Lysobacterales</taxon>
        <taxon>Lysobacteraceae</taxon>
        <taxon>Stenotrophomonas</taxon>
        <taxon>Stenotrophomonas maltophilia group</taxon>
    </lineage>
</organism>
<accession>A0AAJ2WMF6</accession>
<reference evidence="13" key="1">
    <citation type="submission" date="2023-12" db="EMBL/GenBank/DDBJ databases">
        <title>'Antibacterial potential of Stenotrophomonas maltophilia cystic fibrosis isolates' (manuscript under preparation).</title>
        <authorList>
            <person name="Crisan C.V."/>
            <person name="Pettis M."/>
            <person name="Goldberg J.B."/>
        </authorList>
    </citation>
    <scope>NUCLEOTIDE SEQUENCE</scope>
    <source>
        <strain evidence="13">CCV129</strain>
    </source>
</reference>
<keyword evidence="4" id="KW-0997">Cell inner membrane</keyword>
<evidence type="ECO:0000256" key="3">
    <source>
        <dbReference type="ARBA" id="ARBA00022516"/>
    </source>
</evidence>
<evidence type="ECO:0000256" key="8">
    <source>
        <dbReference type="ARBA" id="ARBA00022989"/>
    </source>
</evidence>
<dbReference type="Pfam" id="PF00892">
    <property type="entry name" value="EamA"/>
    <property type="match status" value="1"/>
</dbReference>
<feature type="domain" description="EamA" evidence="12">
    <location>
        <begin position="32"/>
        <end position="99"/>
    </location>
</feature>
<keyword evidence="7" id="KW-0448">Lipopolysaccharide biosynthesis</keyword>
<dbReference type="GO" id="GO:0005886">
    <property type="term" value="C:plasma membrane"/>
    <property type="evidence" value="ECO:0007669"/>
    <property type="project" value="UniProtKB-SubCell"/>
</dbReference>
<evidence type="ECO:0000256" key="7">
    <source>
        <dbReference type="ARBA" id="ARBA00022985"/>
    </source>
</evidence>
<feature type="transmembrane region" description="Helical" evidence="11">
    <location>
        <begin position="83"/>
        <end position="101"/>
    </location>
</feature>
<dbReference type="Proteomes" id="UP001288387">
    <property type="component" value="Unassembled WGS sequence"/>
</dbReference>
<dbReference type="AlphaFoldDB" id="A0AAJ2WMF6"/>
<evidence type="ECO:0000256" key="6">
    <source>
        <dbReference type="ARBA" id="ARBA00022692"/>
    </source>
</evidence>
<evidence type="ECO:0000313" key="14">
    <source>
        <dbReference type="Proteomes" id="UP001288387"/>
    </source>
</evidence>
<evidence type="ECO:0000256" key="10">
    <source>
        <dbReference type="ARBA" id="ARBA00023136"/>
    </source>
</evidence>
<dbReference type="SUPFAM" id="SSF103481">
    <property type="entry name" value="Multidrug resistance efflux transporter EmrE"/>
    <property type="match status" value="1"/>
</dbReference>
<keyword evidence="5" id="KW-0441">Lipid A biosynthesis</keyword>
<keyword evidence="8 11" id="KW-1133">Transmembrane helix</keyword>
<dbReference type="InterPro" id="IPR000390">
    <property type="entry name" value="Small_drug/metabolite_transptr"/>
</dbReference>
<comment type="subcellular location">
    <subcellularLocation>
        <location evidence="1">Cell membrane</location>
        <topology evidence="1">Multi-pass membrane protein</topology>
    </subcellularLocation>
</comment>
<protein>
    <submittedName>
        <fullName evidence="13">EamA family transporter</fullName>
    </submittedName>
</protein>
<name>A0AAJ2WMF6_STEMA</name>
<dbReference type="PANTHER" id="PTHR30561:SF9">
    <property type="entry name" value="4-AMINO-4-DEOXY-L-ARABINOSE-PHOSPHOUNDECAPRENOL FLIPPASE SUBUNIT ARNF-RELATED"/>
    <property type="match status" value="1"/>
</dbReference>
<evidence type="ECO:0000256" key="4">
    <source>
        <dbReference type="ARBA" id="ARBA00022519"/>
    </source>
</evidence>
<evidence type="ECO:0000313" key="13">
    <source>
        <dbReference type="EMBL" id="MDZ5764471.1"/>
    </source>
</evidence>